<name>A0A8H7ZMH5_9FUNG</name>
<gene>
    <name evidence="3" type="ORF">BJ554DRAFT_4648</name>
</gene>
<dbReference type="AlphaFoldDB" id="A0A8H7ZMH5"/>
<organism evidence="3 4">
    <name type="scientific">Olpidium bornovanus</name>
    <dbReference type="NCBI Taxonomy" id="278681"/>
    <lineage>
        <taxon>Eukaryota</taxon>
        <taxon>Fungi</taxon>
        <taxon>Fungi incertae sedis</taxon>
        <taxon>Olpidiomycota</taxon>
        <taxon>Olpidiomycotina</taxon>
        <taxon>Olpidiomycetes</taxon>
        <taxon>Olpidiales</taxon>
        <taxon>Olpidiaceae</taxon>
        <taxon>Olpidium</taxon>
    </lineage>
</organism>
<accession>A0A8H7ZMH5</accession>
<evidence type="ECO:0000256" key="2">
    <source>
        <dbReference type="SAM" id="SignalP"/>
    </source>
</evidence>
<reference evidence="3 4" key="1">
    <citation type="journal article" name="Sci. Rep.">
        <title>Genome-scale phylogenetic analyses confirm Olpidium as the closest living zoosporic fungus to the non-flagellated, terrestrial fungi.</title>
        <authorList>
            <person name="Chang Y."/>
            <person name="Rochon D."/>
            <person name="Sekimoto S."/>
            <person name="Wang Y."/>
            <person name="Chovatia M."/>
            <person name="Sandor L."/>
            <person name="Salamov A."/>
            <person name="Grigoriev I.V."/>
            <person name="Stajich J.E."/>
            <person name="Spatafora J.W."/>
        </authorList>
    </citation>
    <scope>NUCLEOTIDE SEQUENCE [LARGE SCALE GENOMIC DNA]</scope>
    <source>
        <strain evidence="3">S191</strain>
    </source>
</reference>
<keyword evidence="2" id="KW-0732">Signal</keyword>
<keyword evidence="4" id="KW-1185">Reference proteome</keyword>
<feature type="signal peptide" evidence="2">
    <location>
        <begin position="1"/>
        <end position="16"/>
    </location>
</feature>
<sequence>MPFCFVLPFFLSSSFAHAPVRRLATGHLAHLQVLRIRSRPRAPADGDAERHHHPGAEAGEGAEMTGSSDRGRQNK</sequence>
<comment type="caution">
    <text evidence="3">The sequence shown here is derived from an EMBL/GenBank/DDBJ whole genome shotgun (WGS) entry which is preliminary data.</text>
</comment>
<dbReference type="Proteomes" id="UP000673691">
    <property type="component" value="Unassembled WGS sequence"/>
</dbReference>
<evidence type="ECO:0000313" key="4">
    <source>
        <dbReference type="Proteomes" id="UP000673691"/>
    </source>
</evidence>
<protein>
    <recommendedName>
        <fullName evidence="5">Secreted protein</fullName>
    </recommendedName>
</protein>
<evidence type="ECO:0000313" key="3">
    <source>
        <dbReference type="EMBL" id="KAG5455806.1"/>
    </source>
</evidence>
<feature type="region of interest" description="Disordered" evidence="1">
    <location>
        <begin position="39"/>
        <end position="75"/>
    </location>
</feature>
<evidence type="ECO:0008006" key="5">
    <source>
        <dbReference type="Google" id="ProtNLM"/>
    </source>
</evidence>
<proteinExistence type="predicted"/>
<feature type="chain" id="PRO_5034332394" description="Secreted protein" evidence="2">
    <location>
        <begin position="17"/>
        <end position="75"/>
    </location>
</feature>
<evidence type="ECO:0000256" key="1">
    <source>
        <dbReference type="SAM" id="MobiDB-lite"/>
    </source>
</evidence>
<dbReference type="EMBL" id="JAEFCI010012764">
    <property type="protein sequence ID" value="KAG5455806.1"/>
    <property type="molecule type" value="Genomic_DNA"/>
</dbReference>